<reference evidence="1" key="1">
    <citation type="submission" date="2022-07" db="EMBL/GenBank/DDBJ databases">
        <title>Genome Sequence of Phlebia brevispora.</title>
        <authorList>
            <person name="Buettner E."/>
        </authorList>
    </citation>
    <scope>NUCLEOTIDE SEQUENCE</scope>
    <source>
        <strain evidence="1">MPL23</strain>
    </source>
</reference>
<dbReference type="Proteomes" id="UP001148662">
    <property type="component" value="Unassembled WGS sequence"/>
</dbReference>
<protein>
    <submittedName>
        <fullName evidence="1">Uncharacterized protein</fullName>
    </submittedName>
</protein>
<gene>
    <name evidence="1" type="ORF">NM688_g7275</name>
</gene>
<dbReference type="EMBL" id="JANHOG010001664">
    <property type="protein sequence ID" value="KAJ3533496.1"/>
    <property type="molecule type" value="Genomic_DNA"/>
</dbReference>
<sequence length="412" mass="45596">MAKGSASKSMDASSAPQTSKRIVESVLRKFKSGKTRQQSSALKAKQTRSAKAPLYKTSNDSQETLADVNEHQQSKLRKILKKLKRRPKKHATSSSKTVSMDVDCADDDADERTLCDIDIEPALVGMGKLKADEPEAGGASLSSWQDFTIGLPPLSSDTSSTSSPTRSMPPTPRDSRRPWSSTKSASCDVKDANAMDVESHSSSTIWEESIDYMVTEDPVSIDMEIDNLSTLLAQFEVTEGRGRMWTMWLYSTEPGSQVPYSPEVQMTLEAPVSSSLDDMDLCGGASTHSCTSDELTVSNAVISQPEPFQDNDESSMDCSADPFAVHKCENLLCACCYLPPIVRSPDIDWDMEDSLKKRKRKHRIPRTTPEETFCGVTIDVILRPKKAPLSATRRRIFGPYELSHRRHPVTKY</sequence>
<comment type="caution">
    <text evidence="1">The sequence shown here is derived from an EMBL/GenBank/DDBJ whole genome shotgun (WGS) entry which is preliminary data.</text>
</comment>
<keyword evidence="2" id="KW-1185">Reference proteome</keyword>
<proteinExistence type="predicted"/>
<evidence type="ECO:0000313" key="1">
    <source>
        <dbReference type="EMBL" id="KAJ3533496.1"/>
    </source>
</evidence>
<name>A0ACC1S7B1_9APHY</name>
<accession>A0ACC1S7B1</accession>
<evidence type="ECO:0000313" key="2">
    <source>
        <dbReference type="Proteomes" id="UP001148662"/>
    </source>
</evidence>
<organism evidence="1 2">
    <name type="scientific">Phlebia brevispora</name>
    <dbReference type="NCBI Taxonomy" id="194682"/>
    <lineage>
        <taxon>Eukaryota</taxon>
        <taxon>Fungi</taxon>
        <taxon>Dikarya</taxon>
        <taxon>Basidiomycota</taxon>
        <taxon>Agaricomycotina</taxon>
        <taxon>Agaricomycetes</taxon>
        <taxon>Polyporales</taxon>
        <taxon>Meruliaceae</taxon>
        <taxon>Phlebia</taxon>
    </lineage>
</organism>